<evidence type="ECO:0000259" key="1">
    <source>
        <dbReference type="Pfam" id="PF02875"/>
    </source>
</evidence>
<dbReference type="PANTHER" id="PTHR23135">
    <property type="entry name" value="MUR LIGASE FAMILY MEMBER"/>
    <property type="match status" value="1"/>
</dbReference>
<evidence type="ECO:0000313" key="3">
    <source>
        <dbReference type="EMBL" id="MEA9354729.1"/>
    </source>
</evidence>
<comment type="caution">
    <text evidence="3">The sequence shown here is derived from an EMBL/GenBank/DDBJ whole genome shotgun (WGS) entry which is preliminary data.</text>
</comment>
<dbReference type="InterPro" id="IPR013221">
    <property type="entry name" value="Mur_ligase_cen"/>
</dbReference>
<keyword evidence="3" id="KW-0436">Ligase</keyword>
<protein>
    <submittedName>
        <fullName evidence="3">UDP-N-acetylmuramoyl-L-alanyl-D-glutamate--2, 6-diaminopimelate ligase</fullName>
        <ecNumber evidence="3">6.3.2.13</ecNumber>
    </submittedName>
</protein>
<sequence>MNKKALLDLINSDIASRNIITSFGTDITNITTNLQTAKPEDIVFYKVYNNGKSIDDFNKRITGRNPGLVILNHGAEAFIKNENCIFISAEKFLAVQKRLLDMMFPDKGTMKIIGVTGTNGKTTTVNLAMEISTMLGHPAISIGTIGVHDAAGTLIDDLESTTPSFVEFRKLISQYQSKYEVCFIEVSSHSLVQDRLHGLMLDGGAWTSFSQDHLDYHNSMEEYFEAKMILEKKYLKPGKSLLVPFFEKDLYKNILKNHPSAKVKIAKTLEERKYKEKPLFYHSPYNQSNVELALQLNEDLWGSDNISSIKLENIKTPLGRFSVIELDNDSMAIIDYAHTPDALLNIGKAIKEAFPGYSLTVVFGCGGNRDKTKRPLMGKAVASFADKIIVTSDNPRDEAPEDIVMDVINGISKGYEAVIDRKKAIIYALDSKRKKEIVLIAGKGHEEYQEIKGVKHAFSDFNIVQNFKNG</sequence>
<keyword evidence="4" id="KW-1185">Reference proteome</keyword>
<dbReference type="Proteomes" id="UP001302274">
    <property type="component" value="Unassembled WGS sequence"/>
</dbReference>
<feature type="domain" description="Mur ligase C-terminal" evidence="1">
    <location>
        <begin position="319"/>
        <end position="444"/>
    </location>
</feature>
<dbReference type="SUPFAM" id="SSF53623">
    <property type="entry name" value="MurD-like peptide ligases, catalytic domain"/>
    <property type="match status" value="1"/>
</dbReference>
<dbReference type="GO" id="GO:0008765">
    <property type="term" value="F:UDP-N-acetylmuramoylalanyl-D-glutamate-2,6-diaminopimelate ligase activity"/>
    <property type="evidence" value="ECO:0007669"/>
    <property type="project" value="UniProtKB-EC"/>
</dbReference>
<dbReference type="EC" id="6.3.2.13" evidence="3"/>
<dbReference type="EMBL" id="JAYGJQ010000001">
    <property type="protein sequence ID" value="MEA9354729.1"/>
    <property type="molecule type" value="Genomic_DNA"/>
</dbReference>
<organism evidence="3 4">
    <name type="scientific">Bacteriovorax antarcticus</name>
    <dbReference type="NCBI Taxonomy" id="3088717"/>
    <lineage>
        <taxon>Bacteria</taxon>
        <taxon>Pseudomonadati</taxon>
        <taxon>Bdellovibrionota</taxon>
        <taxon>Bacteriovoracia</taxon>
        <taxon>Bacteriovoracales</taxon>
        <taxon>Bacteriovoracaceae</taxon>
        <taxon>Bacteriovorax</taxon>
    </lineage>
</organism>
<name>A0ABU5VNW3_9BACT</name>
<proteinExistence type="predicted"/>
<accession>A0ABU5VNW3</accession>
<dbReference type="SUPFAM" id="SSF53244">
    <property type="entry name" value="MurD-like peptide ligases, peptide-binding domain"/>
    <property type="match status" value="1"/>
</dbReference>
<reference evidence="3 4" key="1">
    <citation type="submission" date="2023-11" db="EMBL/GenBank/DDBJ databases">
        <title>A Novel Polar Bacteriovorax (B. antarcticus) Isolated from the Biocrust in Antarctica.</title>
        <authorList>
            <person name="Mun W."/>
            <person name="Choi S.Y."/>
            <person name="Mitchell R.J."/>
        </authorList>
    </citation>
    <scope>NUCLEOTIDE SEQUENCE [LARGE SCALE GENOMIC DNA]</scope>
    <source>
        <strain evidence="3 4">PP10</strain>
    </source>
</reference>
<gene>
    <name evidence="3" type="ORF">SHI21_00835</name>
</gene>
<evidence type="ECO:0000313" key="4">
    <source>
        <dbReference type="Proteomes" id="UP001302274"/>
    </source>
</evidence>
<evidence type="ECO:0000259" key="2">
    <source>
        <dbReference type="Pfam" id="PF08245"/>
    </source>
</evidence>
<feature type="domain" description="Mur ligase central" evidence="2">
    <location>
        <begin position="115"/>
        <end position="278"/>
    </location>
</feature>
<dbReference type="RefSeq" id="WP_323574212.1">
    <property type="nucleotide sequence ID" value="NZ_JAYGJQ010000001.1"/>
</dbReference>
<dbReference type="Pfam" id="PF02875">
    <property type="entry name" value="Mur_ligase_C"/>
    <property type="match status" value="1"/>
</dbReference>
<dbReference type="PANTHER" id="PTHR23135:SF4">
    <property type="entry name" value="UDP-N-ACETYLMURAMOYL-L-ALANYL-D-GLUTAMATE--2,6-DIAMINOPIMELATE LIGASE MURE HOMOLOG, CHLOROPLASTIC"/>
    <property type="match status" value="1"/>
</dbReference>
<dbReference type="InterPro" id="IPR004101">
    <property type="entry name" value="Mur_ligase_C"/>
</dbReference>
<dbReference type="Gene3D" id="3.90.190.20">
    <property type="entry name" value="Mur ligase, C-terminal domain"/>
    <property type="match status" value="1"/>
</dbReference>
<dbReference type="InterPro" id="IPR036565">
    <property type="entry name" value="Mur-like_cat_sf"/>
</dbReference>
<dbReference type="InterPro" id="IPR036615">
    <property type="entry name" value="Mur_ligase_C_dom_sf"/>
</dbReference>
<dbReference type="Gene3D" id="3.40.1190.10">
    <property type="entry name" value="Mur-like, catalytic domain"/>
    <property type="match status" value="1"/>
</dbReference>
<dbReference type="Pfam" id="PF08245">
    <property type="entry name" value="Mur_ligase_M"/>
    <property type="match status" value="1"/>
</dbReference>